<dbReference type="HOGENOM" id="CLU_2183343_0_0_1"/>
<dbReference type="VEuPathDB" id="FungiDB:MCYG_08628"/>
<dbReference type="Proteomes" id="UP000002035">
    <property type="component" value="Unassembled WGS sequence"/>
</dbReference>
<sequence>METAAAQKNWRSQAKSAATLKALPDGSANQSEKWHPTSSQDLLVGEEWYVPLSRLHRGFYATSLSTRRSALLVRKLLEFVFFQHWFFGIRGAHGILEEQPKPTLVTEVP</sequence>
<feature type="compositionally biased region" description="Polar residues" evidence="1">
    <location>
        <begin position="27"/>
        <end position="38"/>
    </location>
</feature>
<dbReference type="EMBL" id="DS995709">
    <property type="protein sequence ID" value="EEQ35809.1"/>
    <property type="molecule type" value="Genomic_DNA"/>
</dbReference>
<protein>
    <submittedName>
        <fullName evidence="2">Uncharacterized protein</fullName>
    </submittedName>
</protein>
<evidence type="ECO:0000313" key="2">
    <source>
        <dbReference type="EMBL" id="EEQ35809.1"/>
    </source>
</evidence>
<feature type="region of interest" description="Disordered" evidence="1">
    <location>
        <begin position="1"/>
        <end position="38"/>
    </location>
</feature>
<organism evidence="2 3">
    <name type="scientific">Arthroderma otae (strain ATCC MYA-4605 / CBS 113480)</name>
    <name type="common">Microsporum canis</name>
    <dbReference type="NCBI Taxonomy" id="554155"/>
    <lineage>
        <taxon>Eukaryota</taxon>
        <taxon>Fungi</taxon>
        <taxon>Dikarya</taxon>
        <taxon>Ascomycota</taxon>
        <taxon>Pezizomycotina</taxon>
        <taxon>Eurotiomycetes</taxon>
        <taxon>Eurotiomycetidae</taxon>
        <taxon>Onygenales</taxon>
        <taxon>Arthrodermataceae</taxon>
        <taxon>Microsporum</taxon>
    </lineage>
</organism>
<gene>
    <name evidence="2" type="ORF">MCYG_08628</name>
</gene>
<keyword evidence="3" id="KW-1185">Reference proteome</keyword>
<dbReference type="RefSeq" id="XP_002842797.1">
    <property type="nucleotide sequence ID" value="XM_002842751.1"/>
</dbReference>
<accession>C5G106</accession>
<evidence type="ECO:0000313" key="3">
    <source>
        <dbReference type="Proteomes" id="UP000002035"/>
    </source>
</evidence>
<dbReference type="GeneID" id="9224011"/>
<name>C5G106_ARTOC</name>
<evidence type="ECO:0000256" key="1">
    <source>
        <dbReference type="SAM" id="MobiDB-lite"/>
    </source>
</evidence>
<reference evidence="3" key="1">
    <citation type="journal article" date="2012" name="MBio">
        <title>Comparative genome analysis of Trichophyton rubrum and related dermatophytes reveals candidate genes involved in infection.</title>
        <authorList>
            <person name="Martinez D.A."/>
            <person name="Oliver B.G."/>
            <person name="Graeser Y."/>
            <person name="Goldberg J.M."/>
            <person name="Li W."/>
            <person name="Martinez-Rossi N.M."/>
            <person name="Monod M."/>
            <person name="Shelest E."/>
            <person name="Barton R.C."/>
            <person name="Birch E."/>
            <person name="Brakhage A.A."/>
            <person name="Chen Z."/>
            <person name="Gurr S.J."/>
            <person name="Heiman D."/>
            <person name="Heitman J."/>
            <person name="Kosti I."/>
            <person name="Rossi A."/>
            <person name="Saif S."/>
            <person name="Samalova M."/>
            <person name="Saunders C.W."/>
            <person name="Shea T."/>
            <person name="Summerbell R.C."/>
            <person name="Xu J."/>
            <person name="Young S."/>
            <person name="Zeng Q."/>
            <person name="Birren B.W."/>
            <person name="Cuomo C.A."/>
            <person name="White T.C."/>
        </authorList>
    </citation>
    <scope>NUCLEOTIDE SEQUENCE [LARGE SCALE GENOMIC DNA]</scope>
    <source>
        <strain evidence="3">ATCC MYA-4605 / CBS 113480</strain>
    </source>
</reference>
<proteinExistence type="predicted"/>
<dbReference type="AlphaFoldDB" id="C5G106"/>